<evidence type="ECO:0000259" key="9">
    <source>
        <dbReference type="Pfam" id="PF06144"/>
    </source>
</evidence>
<dbReference type="AlphaFoldDB" id="A0A2U3QJT7"/>
<dbReference type="GO" id="GO:0009360">
    <property type="term" value="C:DNA polymerase III complex"/>
    <property type="evidence" value="ECO:0007669"/>
    <property type="project" value="InterPro"/>
</dbReference>
<sequence>MSYRNFLDELKKGLPSTAYMLVASDSFLHSEAMSFIKTLVPEGERDFNFEIFDIVNAKESDTPLDQIIDVLNTVPFFTGRKFVIIENSNKLLKKDLKKLAQYLLTPSESSVLVLLHSGALKKETKDTLIGVRQISLDISERETPVWLRTKAKSRGIELSDAAVNYLLGTIGPDLGLLSSELDKCTLLGKTRIEKEDIADTTEGKRTFSAFALVDALRAKDEEEAFRIYRVLRDTEEPYSLLGALNWQYGRLFAETNTPAGRNYFNRVFELISEADVAVKSSGSAYPMELLLVRLLKLSKPR</sequence>
<evidence type="ECO:0000256" key="6">
    <source>
        <dbReference type="ARBA" id="ARBA00022932"/>
    </source>
</evidence>
<comment type="catalytic activity">
    <reaction evidence="8">
        <text>DNA(n) + a 2'-deoxyribonucleoside 5'-triphosphate = DNA(n+1) + diphosphate</text>
        <dbReference type="Rhea" id="RHEA:22508"/>
        <dbReference type="Rhea" id="RHEA-COMP:17339"/>
        <dbReference type="Rhea" id="RHEA-COMP:17340"/>
        <dbReference type="ChEBI" id="CHEBI:33019"/>
        <dbReference type="ChEBI" id="CHEBI:61560"/>
        <dbReference type="ChEBI" id="CHEBI:173112"/>
        <dbReference type="EC" id="2.7.7.7"/>
    </reaction>
</comment>
<evidence type="ECO:0000313" key="10">
    <source>
        <dbReference type="EMBL" id="SPQ01674.1"/>
    </source>
</evidence>
<keyword evidence="6" id="KW-0239">DNA-directed DNA polymerase</keyword>
<keyword evidence="3" id="KW-0808">Transferase</keyword>
<reference evidence="11" key="1">
    <citation type="submission" date="2018-03" db="EMBL/GenBank/DDBJ databases">
        <authorList>
            <person name="Zecchin S."/>
        </authorList>
    </citation>
    <scope>NUCLEOTIDE SEQUENCE [LARGE SCALE GENOMIC DNA]</scope>
</reference>
<dbReference type="EMBL" id="OUUY01000114">
    <property type="protein sequence ID" value="SPQ01674.1"/>
    <property type="molecule type" value="Genomic_DNA"/>
</dbReference>
<dbReference type="InterPro" id="IPR010372">
    <property type="entry name" value="DNA_pol3_delta_N"/>
</dbReference>
<dbReference type="SUPFAM" id="SSF52540">
    <property type="entry name" value="P-loop containing nucleoside triphosphate hydrolases"/>
    <property type="match status" value="1"/>
</dbReference>
<dbReference type="Pfam" id="PF06144">
    <property type="entry name" value="DNA_pol3_delta"/>
    <property type="match status" value="1"/>
</dbReference>
<dbReference type="InterPro" id="IPR027417">
    <property type="entry name" value="P-loop_NTPase"/>
</dbReference>
<dbReference type="PANTHER" id="PTHR34388:SF1">
    <property type="entry name" value="DNA POLYMERASE III SUBUNIT DELTA"/>
    <property type="match status" value="1"/>
</dbReference>
<evidence type="ECO:0000256" key="1">
    <source>
        <dbReference type="ARBA" id="ARBA00012417"/>
    </source>
</evidence>
<dbReference type="Gene3D" id="3.40.50.300">
    <property type="entry name" value="P-loop containing nucleotide triphosphate hydrolases"/>
    <property type="match status" value="1"/>
</dbReference>
<evidence type="ECO:0000256" key="7">
    <source>
        <dbReference type="ARBA" id="ARBA00034754"/>
    </source>
</evidence>
<dbReference type="NCBIfam" id="TIGR01128">
    <property type="entry name" value="holA"/>
    <property type="match status" value="1"/>
</dbReference>
<keyword evidence="5" id="KW-0235">DNA replication</keyword>
<dbReference type="SUPFAM" id="SSF48019">
    <property type="entry name" value="post-AAA+ oligomerization domain-like"/>
    <property type="match status" value="1"/>
</dbReference>
<keyword evidence="4" id="KW-0548">Nucleotidyltransferase</keyword>
<dbReference type="EC" id="2.7.7.7" evidence="1"/>
<evidence type="ECO:0000256" key="5">
    <source>
        <dbReference type="ARBA" id="ARBA00022705"/>
    </source>
</evidence>
<dbReference type="InterPro" id="IPR008921">
    <property type="entry name" value="DNA_pol3_clamp-load_cplx_C"/>
</dbReference>
<evidence type="ECO:0000313" key="11">
    <source>
        <dbReference type="Proteomes" id="UP000245125"/>
    </source>
</evidence>
<organism evidence="10 11">
    <name type="scientific">Candidatus Sulfobium mesophilum</name>
    <dbReference type="NCBI Taxonomy" id="2016548"/>
    <lineage>
        <taxon>Bacteria</taxon>
        <taxon>Pseudomonadati</taxon>
        <taxon>Nitrospirota</taxon>
        <taxon>Nitrospiria</taxon>
        <taxon>Nitrospirales</taxon>
        <taxon>Nitrospiraceae</taxon>
        <taxon>Candidatus Sulfobium</taxon>
    </lineage>
</organism>
<accession>A0A2U3QJT7</accession>
<dbReference type="Proteomes" id="UP000245125">
    <property type="component" value="Unassembled WGS sequence"/>
</dbReference>
<keyword evidence="11" id="KW-1185">Reference proteome</keyword>
<evidence type="ECO:0000256" key="2">
    <source>
        <dbReference type="ARBA" id="ARBA00017703"/>
    </source>
</evidence>
<dbReference type="PANTHER" id="PTHR34388">
    <property type="entry name" value="DNA POLYMERASE III SUBUNIT DELTA"/>
    <property type="match status" value="1"/>
</dbReference>
<feature type="domain" description="DNA polymerase III delta N-terminal" evidence="9">
    <location>
        <begin position="24"/>
        <end position="125"/>
    </location>
</feature>
<protein>
    <recommendedName>
        <fullName evidence="2">DNA polymerase III subunit delta</fullName>
        <ecNumber evidence="1">2.7.7.7</ecNumber>
    </recommendedName>
</protein>
<evidence type="ECO:0000256" key="4">
    <source>
        <dbReference type="ARBA" id="ARBA00022695"/>
    </source>
</evidence>
<dbReference type="Gene3D" id="1.10.8.60">
    <property type="match status" value="1"/>
</dbReference>
<evidence type="ECO:0000256" key="8">
    <source>
        <dbReference type="ARBA" id="ARBA00049244"/>
    </source>
</evidence>
<dbReference type="GO" id="GO:0006261">
    <property type="term" value="P:DNA-templated DNA replication"/>
    <property type="evidence" value="ECO:0007669"/>
    <property type="project" value="TreeGrafter"/>
</dbReference>
<dbReference type="OrthoDB" id="1172326at2"/>
<evidence type="ECO:0000256" key="3">
    <source>
        <dbReference type="ARBA" id="ARBA00022679"/>
    </source>
</evidence>
<dbReference type="Gene3D" id="1.20.272.10">
    <property type="match status" value="1"/>
</dbReference>
<proteinExistence type="inferred from homology"/>
<dbReference type="InterPro" id="IPR005790">
    <property type="entry name" value="DNA_polIII_delta"/>
</dbReference>
<dbReference type="GO" id="GO:0003677">
    <property type="term" value="F:DNA binding"/>
    <property type="evidence" value="ECO:0007669"/>
    <property type="project" value="InterPro"/>
</dbReference>
<comment type="similarity">
    <text evidence="7">Belongs to the DNA polymerase HolA subunit family.</text>
</comment>
<name>A0A2U3QJT7_9BACT</name>
<dbReference type="GO" id="GO:0003887">
    <property type="term" value="F:DNA-directed DNA polymerase activity"/>
    <property type="evidence" value="ECO:0007669"/>
    <property type="project" value="UniProtKB-KW"/>
</dbReference>
<gene>
    <name evidence="10" type="ORF">NBG4_650010</name>
</gene>